<feature type="domain" description="4'-phosphopantetheinyl transferase" evidence="9">
    <location>
        <begin position="27"/>
        <end position="109"/>
    </location>
</feature>
<evidence type="ECO:0000256" key="7">
    <source>
        <dbReference type="ARBA" id="ARBA00023160"/>
    </source>
</evidence>
<dbReference type="NCBIfam" id="NF000832">
    <property type="entry name" value="PRK00070.3-2"/>
    <property type="match status" value="1"/>
</dbReference>
<evidence type="ECO:0000256" key="2">
    <source>
        <dbReference type="ARBA" id="ARBA00022679"/>
    </source>
</evidence>
<dbReference type="SUPFAM" id="SSF56214">
    <property type="entry name" value="4'-phosphopantetheinyl transferase"/>
    <property type="match status" value="1"/>
</dbReference>
<dbReference type="InterPro" id="IPR002582">
    <property type="entry name" value="ACPS"/>
</dbReference>
<sequence>MSAAARAAPVGPGGSGDRPAGRAVILGVGIDVVDVARFGVTLERTPTLRERLFTEAERDLPLNSLAARFAAKEALAKSLGAPTGMHWHDAEVHRGDDGRPHLQVRGTVRARVEALGITSLHLSLSHDAGIASAVVVAEGGTT</sequence>
<comment type="function">
    <text evidence="8">Transfers the 4'-phosphopantetheine moiety from coenzyme A to a Ser of acyl-carrier-protein.</text>
</comment>
<dbReference type="Pfam" id="PF01648">
    <property type="entry name" value="ACPS"/>
    <property type="match status" value="1"/>
</dbReference>
<keyword evidence="3 8" id="KW-0479">Metal-binding</keyword>
<dbReference type="InterPro" id="IPR008278">
    <property type="entry name" value="4-PPantetheinyl_Trfase_dom"/>
</dbReference>
<dbReference type="NCBIfam" id="TIGR00516">
    <property type="entry name" value="acpS"/>
    <property type="match status" value="1"/>
</dbReference>
<dbReference type="EMBL" id="BAABGM010000001">
    <property type="protein sequence ID" value="GAA4396597.1"/>
    <property type="molecule type" value="Genomic_DNA"/>
</dbReference>
<evidence type="ECO:0000256" key="3">
    <source>
        <dbReference type="ARBA" id="ARBA00022723"/>
    </source>
</evidence>
<dbReference type="Proteomes" id="UP001500945">
    <property type="component" value="Unassembled WGS sequence"/>
</dbReference>
<keyword evidence="2 8" id="KW-0808">Transferase</keyword>
<evidence type="ECO:0000256" key="5">
    <source>
        <dbReference type="ARBA" id="ARBA00022842"/>
    </source>
</evidence>
<gene>
    <name evidence="8" type="primary">acpS</name>
    <name evidence="10" type="ORF">GCM10023168_00620</name>
</gene>
<dbReference type="HAMAP" id="MF_00101">
    <property type="entry name" value="AcpS"/>
    <property type="match status" value="1"/>
</dbReference>
<proteinExistence type="inferred from homology"/>
<accession>A0ABP8JW01</accession>
<keyword evidence="5 8" id="KW-0460">Magnesium</keyword>
<comment type="cofactor">
    <cofactor evidence="8">
        <name>Mg(2+)</name>
        <dbReference type="ChEBI" id="CHEBI:18420"/>
    </cofactor>
</comment>
<keyword evidence="6 8" id="KW-0443">Lipid metabolism</keyword>
<keyword evidence="4 8" id="KW-0276">Fatty acid metabolism</keyword>
<dbReference type="InterPro" id="IPR004568">
    <property type="entry name" value="Ppantetheine-prot_Trfase_dom"/>
</dbReference>
<evidence type="ECO:0000256" key="8">
    <source>
        <dbReference type="HAMAP-Rule" id="MF_00101"/>
    </source>
</evidence>
<dbReference type="NCBIfam" id="TIGR00556">
    <property type="entry name" value="pantethn_trn"/>
    <property type="match status" value="1"/>
</dbReference>
<name>A0ABP8JW01_9MICO</name>
<evidence type="ECO:0000259" key="9">
    <source>
        <dbReference type="Pfam" id="PF01648"/>
    </source>
</evidence>
<organism evidence="10 11">
    <name type="scientific">Fodinibacter luteus</name>
    <dbReference type="NCBI Taxonomy" id="552064"/>
    <lineage>
        <taxon>Bacteria</taxon>
        <taxon>Bacillati</taxon>
        <taxon>Actinomycetota</taxon>
        <taxon>Actinomycetes</taxon>
        <taxon>Micrococcales</taxon>
        <taxon>Intrasporangiaceae</taxon>
        <taxon>Fodinibacter (ex Wang et al. 2009)</taxon>
    </lineage>
</organism>
<reference evidence="11" key="1">
    <citation type="journal article" date="2019" name="Int. J. Syst. Evol. Microbiol.">
        <title>The Global Catalogue of Microorganisms (GCM) 10K type strain sequencing project: providing services to taxonomists for standard genome sequencing and annotation.</title>
        <authorList>
            <consortium name="The Broad Institute Genomics Platform"/>
            <consortium name="The Broad Institute Genome Sequencing Center for Infectious Disease"/>
            <person name="Wu L."/>
            <person name="Ma J."/>
        </authorList>
    </citation>
    <scope>NUCLEOTIDE SEQUENCE [LARGE SCALE GENOMIC DNA]</scope>
    <source>
        <strain evidence="11">JCM 17809</strain>
    </source>
</reference>
<evidence type="ECO:0000256" key="6">
    <source>
        <dbReference type="ARBA" id="ARBA00023098"/>
    </source>
</evidence>
<feature type="binding site" evidence="8">
    <location>
        <position position="73"/>
    </location>
    <ligand>
        <name>Mg(2+)</name>
        <dbReference type="ChEBI" id="CHEBI:18420"/>
    </ligand>
</feature>
<comment type="catalytic activity">
    <reaction evidence="8">
        <text>apo-[ACP] + CoA = holo-[ACP] + adenosine 3',5'-bisphosphate + H(+)</text>
        <dbReference type="Rhea" id="RHEA:12068"/>
        <dbReference type="Rhea" id="RHEA-COMP:9685"/>
        <dbReference type="Rhea" id="RHEA-COMP:9690"/>
        <dbReference type="ChEBI" id="CHEBI:15378"/>
        <dbReference type="ChEBI" id="CHEBI:29999"/>
        <dbReference type="ChEBI" id="CHEBI:57287"/>
        <dbReference type="ChEBI" id="CHEBI:58343"/>
        <dbReference type="ChEBI" id="CHEBI:64479"/>
        <dbReference type="EC" id="2.7.8.7"/>
    </reaction>
</comment>
<comment type="caution">
    <text evidence="10">The sequence shown here is derived from an EMBL/GenBank/DDBJ whole genome shotgun (WGS) entry which is preliminary data.</text>
</comment>
<evidence type="ECO:0000256" key="4">
    <source>
        <dbReference type="ARBA" id="ARBA00022832"/>
    </source>
</evidence>
<comment type="subcellular location">
    <subcellularLocation>
        <location evidence="8">Cytoplasm</location>
    </subcellularLocation>
</comment>
<keyword evidence="11" id="KW-1185">Reference proteome</keyword>
<comment type="similarity">
    <text evidence="8">Belongs to the P-Pant transferase superfamily. AcpS family.</text>
</comment>
<feature type="binding site" evidence="8">
    <location>
        <position position="31"/>
    </location>
    <ligand>
        <name>Mg(2+)</name>
        <dbReference type="ChEBI" id="CHEBI:18420"/>
    </ligand>
</feature>
<protein>
    <recommendedName>
        <fullName evidence="8">Holo-[acyl-carrier-protein] synthase</fullName>
        <shortName evidence="8">Holo-ACP synthase</shortName>
        <ecNumber evidence="8">2.7.8.7</ecNumber>
    </recommendedName>
    <alternativeName>
        <fullName evidence="8">4'-phosphopantetheinyl transferase AcpS</fullName>
    </alternativeName>
</protein>
<evidence type="ECO:0000313" key="10">
    <source>
        <dbReference type="EMBL" id="GAA4396597.1"/>
    </source>
</evidence>
<evidence type="ECO:0000313" key="11">
    <source>
        <dbReference type="Proteomes" id="UP001500945"/>
    </source>
</evidence>
<dbReference type="InterPro" id="IPR037143">
    <property type="entry name" value="4-PPantetheinyl_Trfase_dom_sf"/>
</dbReference>
<keyword evidence="1 8" id="KW-0444">Lipid biosynthesis</keyword>
<dbReference type="Gene3D" id="3.90.470.20">
    <property type="entry name" value="4'-phosphopantetheinyl transferase domain"/>
    <property type="match status" value="1"/>
</dbReference>
<evidence type="ECO:0000256" key="1">
    <source>
        <dbReference type="ARBA" id="ARBA00022516"/>
    </source>
</evidence>
<keyword evidence="8" id="KW-0963">Cytoplasm</keyword>
<keyword evidence="7 8" id="KW-0275">Fatty acid biosynthesis</keyword>
<dbReference type="EC" id="2.7.8.7" evidence="8"/>